<feature type="compositionally biased region" description="Polar residues" evidence="1">
    <location>
        <begin position="1"/>
        <end position="15"/>
    </location>
</feature>
<proteinExistence type="predicted"/>
<name>A0A4T0WYJ7_9ASCO</name>
<keyword evidence="3" id="KW-1185">Reference proteome</keyword>
<reference evidence="2 3" key="1">
    <citation type="journal article" date="2019" name="Front. Genet.">
        <title>Whole-Genome Sequencing of the Opportunistic Yeast Pathogen Candida inconspicua Uncovers Its Hybrid Origin.</title>
        <authorList>
            <person name="Mixao V."/>
            <person name="Hansen A.P."/>
            <person name="Saus E."/>
            <person name="Boekhout T."/>
            <person name="Lass-Florl C."/>
            <person name="Gabaldon T."/>
        </authorList>
    </citation>
    <scope>NUCLEOTIDE SEQUENCE [LARGE SCALE GENOMIC DNA]</scope>
    <source>
        <strain evidence="2 3">CBS 180</strain>
    </source>
</reference>
<dbReference type="Proteomes" id="UP000307173">
    <property type="component" value="Unassembled WGS sequence"/>
</dbReference>
<evidence type="ECO:0000313" key="2">
    <source>
        <dbReference type="EMBL" id="TID21152.1"/>
    </source>
</evidence>
<accession>A0A4T0WYJ7</accession>
<sequence>MSEQETQPKVEQTTPAVDAPTTEEQKSSPLASVKSAVENVNSKIVEGAKSVEAEAKVAGEKISEAAKKSTNPLKKFGSWLRKSFN</sequence>
<protein>
    <submittedName>
        <fullName evidence="2">Uncharacterized protein</fullName>
    </submittedName>
</protein>
<organism evidence="2 3">
    <name type="scientific">Pichia inconspicua</name>
    <dbReference type="NCBI Taxonomy" id="52247"/>
    <lineage>
        <taxon>Eukaryota</taxon>
        <taxon>Fungi</taxon>
        <taxon>Dikarya</taxon>
        <taxon>Ascomycota</taxon>
        <taxon>Saccharomycotina</taxon>
        <taxon>Pichiomycetes</taxon>
        <taxon>Pichiales</taxon>
        <taxon>Pichiaceae</taxon>
        <taxon>Pichia</taxon>
    </lineage>
</organism>
<dbReference type="AlphaFoldDB" id="A0A4T0WYJ7"/>
<evidence type="ECO:0000313" key="3">
    <source>
        <dbReference type="Proteomes" id="UP000307173"/>
    </source>
</evidence>
<evidence type="ECO:0000256" key="1">
    <source>
        <dbReference type="SAM" id="MobiDB-lite"/>
    </source>
</evidence>
<comment type="caution">
    <text evidence="2">The sequence shown here is derived from an EMBL/GenBank/DDBJ whole genome shotgun (WGS) entry which is preliminary data.</text>
</comment>
<dbReference type="EMBL" id="SELW01000553">
    <property type="protein sequence ID" value="TID21152.1"/>
    <property type="molecule type" value="Genomic_DNA"/>
</dbReference>
<gene>
    <name evidence="2" type="ORF">CANINC_003432</name>
</gene>
<feature type="region of interest" description="Disordered" evidence="1">
    <location>
        <begin position="1"/>
        <end position="34"/>
    </location>
</feature>